<evidence type="ECO:0000313" key="11">
    <source>
        <dbReference type="Proteomes" id="UP000612362"/>
    </source>
</evidence>
<evidence type="ECO:0000313" key="10">
    <source>
        <dbReference type="EMBL" id="GHO49276.1"/>
    </source>
</evidence>
<dbReference type="PANTHER" id="PTHR43394:SF1">
    <property type="entry name" value="ATP-BINDING CASSETTE SUB-FAMILY B MEMBER 10, MITOCHONDRIAL"/>
    <property type="match status" value="1"/>
</dbReference>
<keyword evidence="6 7" id="KW-0472">Membrane</keyword>
<dbReference type="GO" id="GO:0005886">
    <property type="term" value="C:plasma membrane"/>
    <property type="evidence" value="ECO:0007669"/>
    <property type="project" value="UniProtKB-SubCell"/>
</dbReference>
<dbReference type="PROSITE" id="PS50929">
    <property type="entry name" value="ABC_TM1F"/>
    <property type="match status" value="1"/>
</dbReference>
<dbReference type="PANTHER" id="PTHR43394">
    <property type="entry name" value="ATP-DEPENDENT PERMEASE MDL1, MITOCHONDRIAL"/>
    <property type="match status" value="1"/>
</dbReference>
<dbReference type="SUPFAM" id="SSF90123">
    <property type="entry name" value="ABC transporter transmembrane region"/>
    <property type="match status" value="1"/>
</dbReference>
<gene>
    <name evidence="10" type="ORF">KSX_74390</name>
</gene>
<keyword evidence="4" id="KW-0067">ATP-binding</keyword>
<comment type="subcellular location">
    <subcellularLocation>
        <location evidence="1">Cell membrane</location>
        <topology evidence="1">Multi-pass membrane protein</topology>
    </subcellularLocation>
</comment>
<evidence type="ECO:0000259" key="8">
    <source>
        <dbReference type="PROSITE" id="PS50893"/>
    </source>
</evidence>
<protein>
    <submittedName>
        <fullName evidence="10">HlyB/MsbA family ABC transporter</fullName>
    </submittedName>
</protein>
<dbReference type="SMART" id="SM00382">
    <property type="entry name" value="AAA"/>
    <property type="match status" value="1"/>
</dbReference>
<organism evidence="10 11">
    <name type="scientific">Ktedonospora formicarum</name>
    <dbReference type="NCBI Taxonomy" id="2778364"/>
    <lineage>
        <taxon>Bacteria</taxon>
        <taxon>Bacillati</taxon>
        <taxon>Chloroflexota</taxon>
        <taxon>Ktedonobacteria</taxon>
        <taxon>Ktedonobacterales</taxon>
        <taxon>Ktedonobacteraceae</taxon>
        <taxon>Ktedonospora</taxon>
    </lineage>
</organism>
<dbReference type="InterPro" id="IPR011527">
    <property type="entry name" value="ABC1_TM_dom"/>
</dbReference>
<keyword evidence="5 7" id="KW-1133">Transmembrane helix</keyword>
<evidence type="ECO:0000256" key="2">
    <source>
        <dbReference type="ARBA" id="ARBA00022692"/>
    </source>
</evidence>
<evidence type="ECO:0000259" key="9">
    <source>
        <dbReference type="PROSITE" id="PS50929"/>
    </source>
</evidence>
<dbReference type="PROSITE" id="PS50893">
    <property type="entry name" value="ABC_TRANSPORTER_2"/>
    <property type="match status" value="1"/>
</dbReference>
<dbReference type="RefSeq" id="WP_220198418.1">
    <property type="nucleotide sequence ID" value="NZ_BNJF01000005.1"/>
</dbReference>
<dbReference type="InterPro" id="IPR036640">
    <property type="entry name" value="ABC1_TM_sf"/>
</dbReference>
<dbReference type="InterPro" id="IPR039421">
    <property type="entry name" value="Type_1_exporter"/>
</dbReference>
<dbReference type="Pfam" id="PF00005">
    <property type="entry name" value="ABC_tran"/>
    <property type="match status" value="1"/>
</dbReference>
<feature type="domain" description="ABC transmembrane type-1" evidence="9">
    <location>
        <begin position="21"/>
        <end position="299"/>
    </location>
</feature>
<dbReference type="InterPro" id="IPR027417">
    <property type="entry name" value="P-loop_NTPase"/>
</dbReference>
<dbReference type="Proteomes" id="UP000612362">
    <property type="component" value="Unassembled WGS sequence"/>
</dbReference>
<accession>A0A8J3I887</accession>
<evidence type="ECO:0000256" key="4">
    <source>
        <dbReference type="ARBA" id="ARBA00022840"/>
    </source>
</evidence>
<evidence type="ECO:0000256" key="1">
    <source>
        <dbReference type="ARBA" id="ARBA00004651"/>
    </source>
</evidence>
<dbReference type="GO" id="GO:0005524">
    <property type="term" value="F:ATP binding"/>
    <property type="evidence" value="ECO:0007669"/>
    <property type="project" value="UniProtKB-KW"/>
</dbReference>
<proteinExistence type="predicted"/>
<dbReference type="InterPro" id="IPR003439">
    <property type="entry name" value="ABC_transporter-like_ATP-bd"/>
</dbReference>
<dbReference type="SUPFAM" id="SSF52540">
    <property type="entry name" value="P-loop containing nucleoside triphosphate hydrolases"/>
    <property type="match status" value="1"/>
</dbReference>
<dbReference type="AlphaFoldDB" id="A0A8J3I887"/>
<dbReference type="Pfam" id="PF00664">
    <property type="entry name" value="ABC_membrane"/>
    <property type="match status" value="1"/>
</dbReference>
<dbReference type="InterPro" id="IPR003593">
    <property type="entry name" value="AAA+_ATPase"/>
</dbReference>
<feature type="transmembrane region" description="Helical" evidence="7">
    <location>
        <begin position="136"/>
        <end position="152"/>
    </location>
</feature>
<comment type="caution">
    <text evidence="10">The sequence shown here is derived from an EMBL/GenBank/DDBJ whole genome shotgun (WGS) entry which is preliminary data.</text>
</comment>
<evidence type="ECO:0000256" key="5">
    <source>
        <dbReference type="ARBA" id="ARBA00022989"/>
    </source>
</evidence>
<feature type="transmembrane region" description="Helical" evidence="7">
    <location>
        <begin position="158"/>
        <end position="175"/>
    </location>
</feature>
<dbReference type="Gene3D" id="1.20.1560.10">
    <property type="entry name" value="ABC transporter type 1, transmembrane domain"/>
    <property type="match status" value="1"/>
</dbReference>
<dbReference type="GO" id="GO:0015421">
    <property type="term" value="F:ABC-type oligopeptide transporter activity"/>
    <property type="evidence" value="ECO:0007669"/>
    <property type="project" value="TreeGrafter"/>
</dbReference>
<evidence type="ECO:0000256" key="6">
    <source>
        <dbReference type="ARBA" id="ARBA00023136"/>
    </source>
</evidence>
<feature type="transmembrane region" description="Helical" evidence="7">
    <location>
        <begin position="55"/>
        <end position="76"/>
    </location>
</feature>
<sequence length="586" mass="64634">MKTYKLRGALIRYRLFYEARGVIVSFISHASTVAFGLLLQQLFDTLYQKPHFDAALGYLLLTLFGLILVQVALQFIGFDNTLKVHYPVRGLLCRNVIAHIFQLPGARAVNVAPGEALNTLRDDTESIANAPGFNQLGGWLFAVVAIVILLRIDALITLLVLLPLALVIIITQTWMKRVEKYREVSRNATSQVTGLIGEILGATQAIQVAGAEPSVIAHFRQLSSHRLVQMLRERLQNDTISAVLGNTVGLGTGLVLFLAALNAHEARLSIGDIAIFIYYIDYIAGTISGIGASLSSLAQTRVSFGRLLALMQGQRNTGHLVEHHPVSLKRGPFPVEEPSVHPLQERLERLTIAHLTYHYPTGAGIEDINMELRRGALTAIVGRVGSGKTTLVRTILGLLPKEKGEVRWNGAPVEDAGNFFVPPYSSYTPQVPHLFSDTVQANVQLGLAEGNDGLQKALYEAVLDQDVVNFPQGVQTEIGTRGMKLSGGQAQRTAAARMLVRPAELLVLDDLSSALDVQTESMLWQRLFSRREQTYLVVTHRRAVLRRADHIIVLKDGRIESQGSIAYLLEHSDEMRALWQSRMTEE</sequence>
<dbReference type="EMBL" id="BNJF01000005">
    <property type="protein sequence ID" value="GHO49276.1"/>
    <property type="molecule type" value="Genomic_DNA"/>
</dbReference>
<evidence type="ECO:0000256" key="3">
    <source>
        <dbReference type="ARBA" id="ARBA00022741"/>
    </source>
</evidence>
<dbReference type="Gene3D" id="3.40.50.300">
    <property type="entry name" value="P-loop containing nucleotide triphosphate hydrolases"/>
    <property type="match status" value="1"/>
</dbReference>
<reference evidence="10" key="1">
    <citation type="submission" date="2020-10" db="EMBL/GenBank/DDBJ databases">
        <title>Taxonomic study of unclassified bacteria belonging to the class Ktedonobacteria.</title>
        <authorList>
            <person name="Yabe S."/>
            <person name="Wang C.M."/>
            <person name="Zheng Y."/>
            <person name="Sakai Y."/>
            <person name="Cavaletti L."/>
            <person name="Monciardini P."/>
            <person name="Donadio S."/>
        </authorList>
    </citation>
    <scope>NUCLEOTIDE SEQUENCE</scope>
    <source>
        <strain evidence="10">SOSP1-1</strain>
    </source>
</reference>
<feature type="domain" description="ABC transporter" evidence="8">
    <location>
        <begin position="350"/>
        <end position="581"/>
    </location>
</feature>
<keyword evidence="3" id="KW-0547">Nucleotide-binding</keyword>
<keyword evidence="11" id="KW-1185">Reference proteome</keyword>
<feature type="transmembrane region" description="Helical" evidence="7">
    <location>
        <begin position="21"/>
        <end position="43"/>
    </location>
</feature>
<name>A0A8J3I887_9CHLR</name>
<feature type="transmembrane region" description="Helical" evidence="7">
    <location>
        <begin position="273"/>
        <end position="298"/>
    </location>
</feature>
<dbReference type="GO" id="GO:0016887">
    <property type="term" value="F:ATP hydrolysis activity"/>
    <property type="evidence" value="ECO:0007669"/>
    <property type="project" value="InterPro"/>
</dbReference>
<keyword evidence="2 7" id="KW-0812">Transmembrane</keyword>
<evidence type="ECO:0000256" key="7">
    <source>
        <dbReference type="SAM" id="Phobius"/>
    </source>
</evidence>
<feature type="transmembrane region" description="Helical" evidence="7">
    <location>
        <begin position="240"/>
        <end position="261"/>
    </location>
</feature>